<organism evidence="1 2">
    <name type="scientific">Salmonella typhimurium (strain 14028s / SGSC 2262)</name>
    <dbReference type="NCBI Taxonomy" id="588858"/>
    <lineage>
        <taxon>Bacteria</taxon>
        <taxon>Pseudomonadati</taxon>
        <taxon>Pseudomonadota</taxon>
        <taxon>Gammaproteobacteria</taxon>
        <taxon>Enterobacterales</taxon>
        <taxon>Enterobacteriaceae</taxon>
        <taxon>Salmonella</taxon>
    </lineage>
</organism>
<accession>A0A0F6B3T8</accession>
<sequence>MFSLEVLNDKYRYKNAKRDETNYLHSLRQFFVHKSVAERTNLFAMRIIIWRGKTSLRLPDCCCHCERFRVIFYKNL</sequence>
<protein>
    <submittedName>
        <fullName evidence="1">Uncharacterized protein</fullName>
    </submittedName>
</protein>
<dbReference type="Proteomes" id="UP000002695">
    <property type="component" value="Chromosome"/>
</dbReference>
<evidence type="ECO:0000313" key="1">
    <source>
        <dbReference type="EMBL" id="ACY89178.1"/>
    </source>
</evidence>
<reference evidence="1 2" key="1">
    <citation type="journal article" date="2010" name="J. Bacteriol.">
        <title>Short-term signatures of evolutionary change in the Salmonella enterica serovar typhimurium 14028 genome.</title>
        <authorList>
            <person name="Jarvik T."/>
            <person name="Smillie C."/>
            <person name="Groisman E.A."/>
            <person name="Ochman H."/>
        </authorList>
    </citation>
    <scope>NUCLEOTIDE SEQUENCE [LARGE SCALE GENOMIC DNA]</scope>
    <source>
        <strain evidence="2">14028s / SGSC 2262</strain>
    </source>
</reference>
<dbReference type="BioCyc" id="SENT588858:STM14_RS25060-MONOMER"/>
<evidence type="ECO:0000313" key="2">
    <source>
        <dbReference type="Proteomes" id="UP000002695"/>
    </source>
</evidence>
<keyword evidence="2" id="KW-1185">Reference proteome</keyword>
<name>A0A0F6B3T8_SALT1</name>
<gene>
    <name evidence="1" type="ordered locus">STM14_2736</name>
</gene>
<dbReference type="EMBL" id="CP001363">
    <property type="protein sequence ID" value="ACY89178.1"/>
    <property type="molecule type" value="Genomic_DNA"/>
</dbReference>
<dbReference type="AlphaFoldDB" id="A0A0F6B3T8"/>
<dbReference type="HOGENOM" id="CLU_2647964_0_0_6"/>
<proteinExistence type="predicted"/>
<dbReference type="KEGG" id="seo:STM14_2736"/>